<sequence>MFDRDSLEELQAKLASANAAVAAHPLASDRVTRAHAIIESTDSDDKELVNKKLAEEDLPDLAEIGRLTVRHSVSWWRVNRKRNKIVEKIEKLEA</sequence>
<protein>
    <submittedName>
        <fullName evidence="1">Uncharacterized protein</fullName>
    </submittedName>
</protein>
<proteinExistence type="predicted"/>
<accession>A0A9X2DW15</accession>
<evidence type="ECO:0000313" key="1">
    <source>
        <dbReference type="EMBL" id="MCM6762110.1"/>
    </source>
</evidence>
<dbReference type="AlphaFoldDB" id="A0A9X2DW15"/>
<organism evidence="1 2">
    <name type="scientific">Rathayibacter rubneri</name>
    <dbReference type="NCBI Taxonomy" id="2950106"/>
    <lineage>
        <taxon>Bacteria</taxon>
        <taxon>Bacillati</taxon>
        <taxon>Actinomycetota</taxon>
        <taxon>Actinomycetes</taxon>
        <taxon>Micrococcales</taxon>
        <taxon>Microbacteriaceae</taxon>
        <taxon>Rathayibacter</taxon>
    </lineage>
</organism>
<dbReference type="EMBL" id="JAMRYM010000018">
    <property type="protein sequence ID" value="MCM6762110.1"/>
    <property type="molecule type" value="Genomic_DNA"/>
</dbReference>
<dbReference type="Proteomes" id="UP001155240">
    <property type="component" value="Unassembled WGS sequence"/>
</dbReference>
<name>A0A9X2DW15_9MICO</name>
<dbReference type="RefSeq" id="WP_251944521.1">
    <property type="nucleotide sequence ID" value="NZ_JAMRYM010000018.1"/>
</dbReference>
<keyword evidence="2" id="KW-1185">Reference proteome</keyword>
<evidence type="ECO:0000313" key="2">
    <source>
        <dbReference type="Proteomes" id="UP001155240"/>
    </source>
</evidence>
<comment type="caution">
    <text evidence="1">The sequence shown here is derived from an EMBL/GenBank/DDBJ whole genome shotgun (WGS) entry which is preliminary data.</text>
</comment>
<reference evidence="1" key="1">
    <citation type="submission" date="2022-06" db="EMBL/GenBank/DDBJ databases">
        <title>Whole genome shotgun sequencing (WGS) of Rathayibacter sp. ZW T2_19, isolated from stored onions (Allium cepa).</title>
        <authorList>
            <person name="Stoll D.A."/>
            <person name="Huch M."/>
        </authorList>
    </citation>
    <scope>NUCLEOTIDE SEQUENCE</scope>
    <source>
        <strain evidence="1">ZW T2_19</strain>
    </source>
</reference>
<gene>
    <name evidence="1" type="ORF">NB037_06725</name>
</gene>